<reference evidence="2 3" key="1">
    <citation type="journal article" date="2002" name="Nature">
        <title>Genome sequence and comparative analysis of the model rodent malaria parasite Plasmodium yoelii yoelii.</title>
        <authorList>
            <person name="Carlton J.M."/>
            <person name="Angiuoli S.V."/>
            <person name="Suh B.B."/>
            <person name="Kooij T.W."/>
            <person name="Pertea M."/>
            <person name="Silva J.C."/>
            <person name="Ermolaeva M.D."/>
            <person name="Allen J.E."/>
            <person name="Selengut J.D."/>
            <person name="Koo H.L."/>
            <person name="Peterson J.D."/>
            <person name="Pop M."/>
            <person name="Kosack D.S."/>
            <person name="Shumway M.F."/>
            <person name="Bidwell S.L."/>
            <person name="Shallom S.J."/>
            <person name="van Aken S.E."/>
            <person name="Riedmuller S.B."/>
            <person name="Feldblyum T.V."/>
            <person name="Cho J.K."/>
            <person name="Quackenbush J."/>
            <person name="Sedegah M."/>
            <person name="Shoaibi A."/>
            <person name="Cummings L.M."/>
            <person name="Florens L."/>
            <person name="Yates J.R."/>
            <person name="Raine J.D."/>
            <person name="Sinden R.E."/>
            <person name="Harris M.A."/>
            <person name="Cunningham D.A."/>
            <person name="Preiser P.R."/>
            <person name="Bergman L.W."/>
            <person name="Vaidya A.B."/>
            <person name="van Lin L.H."/>
            <person name="Janse C.J."/>
            <person name="Waters A.P."/>
            <person name="Smith H.O."/>
            <person name="White O.R."/>
            <person name="Salzberg S.L."/>
            <person name="Venter J.C."/>
            <person name="Fraser C.M."/>
            <person name="Hoffman S.L."/>
            <person name="Gardner M.J."/>
            <person name="Carucci D.J."/>
        </authorList>
    </citation>
    <scope>NUCLEOTIDE SEQUENCE [LARGE SCALE GENOMIC DNA]</scope>
    <source>
        <strain evidence="2 3">17XNL</strain>
    </source>
</reference>
<keyword evidence="3" id="KW-1185">Reference proteome</keyword>
<dbReference type="InParanoid" id="Q7RQG9"/>
<feature type="non-terminal residue" evidence="2">
    <location>
        <position position="1"/>
    </location>
</feature>
<keyword evidence="1" id="KW-0472">Membrane</keyword>
<evidence type="ECO:0000313" key="2">
    <source>
        <dbReference type="EMBL" id="EAA20414.1"/>
    </source>
</evidence>
<feature type="transmembrane region" description="Helical" evidence="1">
    <location>
        <begin position="36"/>
        <end position="53"/>
    </location>
</feature>
<gene>
    <name evidence="2" type="ORF">PY01129</name>
</gene>
<sequence length="58" mass="7255">YLLLRQKSDWIISCIESLSNSEINCFKYNTIEKLNLYIYYFFSLYVFYYFIYLPHMLI</sequence>
<keyword evidence="1" id="KW-0812">Transmembrane</keyword>
<comment type="caution">
    <text evidence="2">The sequence shown here is derived from an EMBL/GenBank/DDBJ whole genome shotgun (WGS) entry which is preliminary data.</text>
</comment>
<keyword evidence="1" id="KW-1133">Transmembrane helix</keyword>
<dbReference type="Proteomes" id="UP000008553">
    <property type="component" value="Unassembled WGS sequence"/>
</dbReference>
<dbReference type="PaxDb" id="73239-Q7RQG9"/>
<dbReference type="EMBL" id="AABL01000298">
    <property type="protein sequence ID" value="EAA20414.1"/>
    <property type="molecule type" value="Genomic_DNA"/>
</dbReference>
<protein>
    <submittedName>
        <fullName evidence="2">Uncharacterized protein</fullName>
    </submittedName>
</protein>
<name>Q7RQG9_PLAYO</name>
<evidence type="ECO:0000256" key="1">
    <source>
        <dbReference type="SAM" id="Phobius"/>
    </source>
</evidence>
<evidence type="ECO:0000313" key="3">
    <source>
        <dbReference type="Proteomes" id="UP000008553"/>
    </source>
</evidence>
<dbReference type="AlphaFoldDB" id="Q7RQG9"/>
<organism evidence="2 3">
    <name type="scientific">Plasmodium yoelii yoelii</name>
    <dbReference type="NCBI Taxonomy" id="73239"/>
    <lineage>
        <taxon>Eukaryota</taxon>
        <taxon>Sar</taxon>
        <taxon>Alveolata</taxon>
        <taxon>Apicomplexa</taxon>
        <taxon>Aconoidasida</taxon>
        <taxon>Haemosporida</taxon>
        <taxon>Plasmodiidae</taxon>
        <taxon>Plasmodium</taxon>
        <taxon>Plasmodium (Vinckeia)</taxon>
    </lineage>
</organism>
<proteinExistence type="predicted"/>
<accession>Q7RQG9</accession>